<keyword evidence="8" id="KW-0325">Glycoprotein</keyword>
<evidence type="ECO:0000313" key="9">
    <source>
        <dbReference type="EMBL" id="MCS4122725.1"/>
    </source>
</evidence>
<dbReference type="PANTHER" id="PTHR32301">
    <property type="entry name" value="COUNTIN RECEPTOR CNR3-RELATED"/>
    <property type="match status" value="1"/>
</dbReference>
<dbReference type="SUPFAM" id="SSF52540">
    <property type="entry name" value="P-loop containing nucleoside triphosphate hydrolases"/>
    <property type="match status" value="1"/>
</dbReference>
<evidence type="ECO:0000256" key="5">
    <source>
        <dbReference type="ARBA" id="ARBA00022989"/>
    </source>
</evidence>
<keyword evidence="3" id="KW-0812">Transmembrane</keyword>
<proteinExistence type="predicted"/>
<keyword evidence="7" id="KW-0472">Membrane</keyword>
<evidence type="ECO:0000256" key="8">
    <source>
        <dbReference type="ARBA" id="ARBA00023180"/>
    </source>
</evidence>
<keyword evidence="5" id="KW-1133">Transmembrane helix</keyword>
<evidence type="ECO:0000256" key="7">
    <source>
        <dbReference type="ARBA" id="ARBA00023136"/>
    </source>
</evidence>
<name>A0A9X2ZTZ8_9BACT</name>
<sequence>MHTDVFLHISKTGGTSLSFPLRRIYGFWKTHHIGNQDHDGVRPTSYCALSESEKERIRLIKGHVFYGLHEYCPGGSRYFTLLRNPVERVASFHRMLKKEWPTTKVAQMSLHEYLRQDHYTRNGQVRRVAGVPPEKGKCTKTTLDRAMENLQSHFAAAGLTERFDESLVLMKRRLGWSQYPYYVTSRVGKGKRSDGQKDGRGKTEMKAETRAIIEEQNALDVEFYRYVRERFEEAVEAEERFEEDVSRFKKRNRWFAPMAAVPLWLYRKSRRLLYLLRS</sequence>
<dbReference type="EMBL" id="JANUBL010000009">
    <property type="protein sequence ID" value="MCS4122725.1"/>
    <property type="molecule type" value="Genomic_DNA"/>
</dbReference>
<evidence type="ECO:0000256" key="3">
    <source>
        <dbReference type="ARBA" id="ARBA00022692"/>
    </source>
</evidence>
<dbReference type="InterPro" id="IPR009729">
    <property type="entry name" value="Gal-3-0_sulfotransfrase"/>
</dbReference>
<keyword evidence="4" id="KW-0735">Signal-anchor</keyword>
<dbReference type="InterPro" id="IPR027417">
    <property type="entry name" value="P-loop_NTPase"/>
</dbReference>
<evidence type="ECO:0000313" key="10">
    <source>
        <dbReference type="Proteomes" id="UP001155144"/>
    </source>
</evidence>
<comment type="caution">
    <text evidence="9">The sequence shown here is derived from an EMBL/GenBank/DDBJ whole genome shotgun (WGS) entry which is preliminary data.</text>
</comment>
<dbReference type="AlphaFoldDB" id="A0A9X2ZTZ8"/>
<gene>
    <name evidence="9" type="ORF">GGP45_003092</name>
</gene>
<evidence type="ECO:0000256" key="6">
    <source>
        <dbReference type="ARBA" id="ARBA00023034"/>
    </source>
</evidence>
<evidence type="ECO:0000256" key="4">
    <source>
        <dbReference type="ARBA" id="ARBA00022968"/>
    </source>
</evidence>
<comment type="subcellular location">
    <subcellularLocation>
        <location evidence="1">Golgi apparatus membrane</location>
        <topology evidence="1">Single-pass type II membrane protein</topology>
    </subcellularLocation>
</comment>
<accession>A0A9X2ZTZ8</accession>
<keyword evidence="2" id="KW-0808">Transferase</keyword>
<dbReference type="Gene3D" id="3.40.50.300">
    <property type="entry name" value="P-loop containing nucleotide triphosphate hydrolases"/>
    <property type="match status" value="1"/>
</dbReference>
<dbReference type="GO" id="GO:0016020">
    <property type="term" value="C:membrane"/>
    <property type="evidence" value="ECO:0007669"/>
    <property type="project" value="InterPro"/>
</dbReference>
<dbReference type="Proteomes" id="UP001155144">
    <property type="component" value="Unassembled WGS sequence"/>
</dbReference>
<dbReference type="GO" id="GO:0009247">
    <property type="term" value="P:glycolipid biosynthetic process"/>
    <property type="evidence" value="ECO:0007669"/>
    <property type="project" value="InterPro"/>
</dbReference>
<evidence type="ECO:0000256" key="1">
    <source>
        <dbReference type="ARBA" id="ARBA00004323"/>
    </source>
</evidence>
<dbReference type="RefSeq" id="WP_259040433.1">
    <property type="nucleotide sequence ID" value="NZ_JANUBL010000009.1"/>
</dbReference>
<organism evidence="9 10">
    <name type="scientific">Salinibacter ruber</name>
    <dbReference type="NCBI Taxonomy" id="146919"/>
    <lineage>
        <taxon>Bacteria</taxon>
        <taxon>Pseudomonadati</taxon>
        <taxon>Rhodothermota</taxon>
        <taxon>Rhodothermia</taxon>
        <taxon>Rhodothermales</taxon>
        <taxon>Salinibacteraceae</taxon>
        <taxon>Salinibacter</taxon>
    </lineage>
</organism>
<keyword evidence="6" id="KW-0333">Golgi apparatus</keyword>
<dbReference type="Pfam" id="PF06990">
    <property type="entry name" value="Gal-3-0_sulfotr"/>
    <property type="match status" value="1"/>
</dbReference>
<protein>
    <recommendedName>
        <fullName evidence="11">Sulfotransferase family protein</fullName>
    </recommendedName>
</protein>
<dbReference type="InterPro" id="IPR053259">
    <property type="entry name" value="Golvesin-related_Golgi"/>
</dbReference>
<evidence type="ECO:0008006" key="11">
    <source>
        <dbReference type="Google" id="ProtNLM"/>
    </source>
</evidence>
<dbReference type="GO" id="GO:0001733">
    <property type="term" value="F:galactosylceramide sulfotransferase activity"/>
    <property type="evidence" value="ECO:0007669"/>
    <property type="project" value="InterPro"/>
</dbReference>
<dbReference type="PANTHER" id="PTHR32301:SF6">
    <property type="entry name" value="GOLVESIN-RELATED"/>
    <property type="match status" value="1"/>
</dbReference>
<reference evidence="9" key="1">
    <citation type="submission" date="2022-08" db="EMBL/GenBank/DDBJ databases">
        <title>Genomic Encyclopedia of Type Strains, Phase V (KMG-V): Genome sequencing to study the core and pangenomes of soil and plant-associated prokaryotes.</title>
        <authorList>
            <person name="Whitman W."/>
        </authorList>
    </citation>
    <scope>NUCLEOTIDE SEQUENCE</scope>
    <source>
        <strain evidence="9">SP3026</strain>
    </source>
</reference>
<evidence type="ECO:0000256" key="2">
    <source>
        <dbReference type="ARBA" id="ARBA00022679"/>
    </source>
</evidence>